<proteinExistence type="predicted"/>
<feature type="transmembrane region" description="Helical" evidence="1">
    <location>
        <begin position="89"/>
        <end position="106"/>
    </location>
</feature>
<evidence type="ECO:0000313" key="3">
    <source>
        <dbReference type="EMBL" id="KIE12337.1"/>
    </source>
</evidence>
<dbReference type="RefSeq" id="WP_038079474.1">
    <property type="nucleotide sequence ID" value="NZ_JHEG04000001.1"/>
</dbReference>
<dbReference type="Proteomes" id="UP000029738">
    <property type="component" value="Unassembled WGS sequence"/>
</dbReference>
<dbReference type="PANTHER" id="PTHR36367:SF2">
    <property type="entry name" value="TRANSMEMBRANE PROTEIN"/>
    <property type="match status" value="1"/>
</dbReference>
<feature type="transmembrane region" description="Helical" evidence="1">
    <location>
        <begin position="201"/>
        <end position="221"/>
    </location>
</feature>
<protein>
    <submittedName>
        <fullName evidence="3">Uncharacterized protein</fullName>
    </submittedName>
</protein>
<reference evidence="3" key="1">
    <citation type="journal article" date="2015" name="Genome Announc.">
        <title>Draft Genome Sequence of Tolypothrix boutellei Strain VB521301.</title>
        <authorList>
            <person name="Chandrababunaidu M.M."/>
            <person name="Singh D."/>
            <person name="Sen D."/>
            <person name="Bhan S."/>
            <person name="Das S."/>
            <person name="Gupta A."/>
            <person name="Adhikary S.P."/>
            <person name="Tripathy S."/>
        </authorList>
    </citation>
    <scope>NUCLEOTIDE SEQUENCE</scope>
    <source>
        <strain evidence="3">VB521301</strain>
    </source>
</reference>
<keyword evidence="1" id="KW-1133">Transmembrane helix</keyword>
<keyword evidence="4" id="KW-1185">Reference proteome</keyword>
<organism evidence="3">
    <name type="scientific">Tolypothrix bouteillei VB521301</name>
    <dbReference type="NCBI Taxonomy" id="1479485"/>
    <lineage>
        <taxon>Bacteria</taxon>
        <taxon>Bacillati</taxon>
        <taxon>Cyanobacteriota</taxon>
        <taxon>Cyanophyceae</taxon>
        <taxon>Nostocales</taxon>
        <taxon>Tolypothrichaceae</taxon>
        <taxon>Tolypothrix</taxon>
    </lineage>
</organism>
<evidence type="ECO:0000256" key="1">
    <source>
        <dbReference type="SAM" id="Phobius"/>
    </source>
</evidence>
<feature type="transmembrane region" description="Helical" evidence="1">
    <location>
        <begin position="233"/>
        <end position="251"/>
    </location>
</feature>
<feature type="transmembrane region" description="Helical" evidence="1">
    <location>
        <begin position="20"/>
        <end position="41"/>
    </location>
</feature>
<dbReference type="EMBL" id="JHEG02000037">
    <property type="protein sequence ID" value="KIE12337.1"/>
    <property type="molecule type" value="Genomic_DNA"/>
</dbReference>
<name>A0A0C1NC32_9CYAN</name>
<reference evidence="2" key="2">
    <citation type="submission" date="2019-11" db="EMBL/GenBank/DDBJ databases">
        <title>Improved Assembly of Tolypothrix boutellei genome.</title>
        <authorList>
            <person name="Sarangi A.N."/>
            <person name="Mukherjee M."/>
            <person name="Ghosh S."/>
            <person name="Singh D."/>
            <person name="Das A."/>
            <person name="Kant S."/>
            <person name="Prusty A."/>
            <person name="Tripathy S."/>
        </authorList>
    </citation>
    <scope>NUCLEOTIDE SEQUENCE</scope>
    <source>
        <strain evidence="2">VB521301</strain>
    </source>
</reference>
<evidence type="ECO:0000313" key="4">
    <source>
        <dbReference type="Proteomes" id="UP000029738"/>
    </source>
</evidence>
<keyword evidence="1" id="KW-0472">Membrane</keyword>
<gene>
    <name evidence="3" type="ORF">DA73_0212400</name>
    <name evidence="2" type="ORF">DA73_0400036465</name>
</gene>
<feature type="transmembrane region" description="Helical" evidence="1">
    <location>
        <begin position="159"/>
        <end position="180"/>
    </location>
</feature>
<comment type="caution">
    <text evidence="3">The sequence shown here is derived from an EMBL/GenBank/DDBJ whole genome shotgun (WGS) entry which is preliminary data.</text>
</comment>
<sequence length="262" mass="30114">MLNQKNQIPTETSNFFQKHTIVSSRIFLWSAWIIYIGYLLLSDLPPGLSVLHIQPKTFQEALDLSLNFWFVMPLLSPSTAPVINPALEGLFNIVITWGLLFWGFLVDGRNQRFPMLPFLIGTALLTNVFYLPWLAIRQPNTQPPKDSLNTLEKIAESRAFPLVLTGVVVASLAWAMLARPEFGNLTARWTSLIKILSTDRLAYSFLIDFVVFWIFQSWLVPDDMARRHWQDPTILWIVRFVPFVGLVVFLLRRPSLPIDSEN</sequence>
<dbReference type="AlphaFoldDB" id="A0A0C1NC32"/>
<feature type="transmembrane region" description="Helical" evidence="1">
    <location>
        <begin position="118"/>
        <end position="136"/>
    </location>
</feature>
<evidence type="ECO:0000313" key="2">
    <source>
        <dbReference type="EMBL" id="KAF3890335.1"/>
    </source>
</evidence>
<dbReference type="EMBL" id="JHEG04000001">
    <property type="protein sequence ID" value="KAF3890335.1"/>
    <property type="molecule type" value="Genomic_DNA"/>
</dbReference>
<dbReference type="PANTHER" id="PTHR36367">
    <property type="entry name" value="TRANSMEMBRANE PROTEIN"/>
    <property type="match status" value="1"/>
</dbReference>
<accession>A0A0C1NC32</accession>
<keyword evidence="1" id="KW-0812">Transmembrane</keyword>
<dbReference type="STRING" id="1479485.DA73_0212400"/>
<dbReference type="OrthoDB" id="422599at2"/>